<organism evidence="2">
    <name type="scientific">viral metagenome</name>
    <dbReference type="NCBI Taxonomy" id="1070528"/>
    <lineage>
        <taxon>unclassified sequences</taxon>
        <taxon>metagenomes</taxon>
        <taxon>organismal metagenomes</taxon>
    </lineage>
</organism>
<name>A0A6M3LB17_9ZZZZ</name>
<reference evidence="2" key="1">
    <citation type="submission" date="2020-03" db="EMBL/GenBank/DDBJ databases">
        <title>The deep terrestrial virosphere.</title>
        <authorList>
            <person name="Holmfeldt K."/>
            <person name="Nilsson E."/>
            <person name="Simone D."/>
            <person name="Lopez-Fernandez M."/>
            <person name="Wu X."/>
            <person name="de Brujin I."/>
            <person name="Lundin D."/>
            <person name="Andersson A."/>
            <person name="Bertilsson S."/>
            <person name="Dopson M."/>
        </authorList>
    </citation>
    <scope>NUCLEOTIDE SEQUENCE</scope>
    <source>
        <strain evidence="2">MM415B03290</strain>
    </source>
</reference>
<protein>
    <submittedName>
        <fullName evidence="2">Uncharacterized protein</fullName>
    </submittedName>
</protein>
<feature type="compositionally biased region" description="Basic and acidic residues" evidence="1">
    <location>
        <begin position="117"/>
        <end position="126"/>
    </location>
</feature>
<dbReference type="AlphaFoldDB" id="A0A6M3LB17"/>
<evidence type="ECO:0000313" key="2">
    <source>
        <dbReference type="EMBL" id="QJA91683.1"/>
    </source>
</evidence>
<feature type="compositionally biased region" description="Acidic residues" evidence="1">
    <location>
        <begin position="1"/>
        <end position="34"/>
    </location>
</feature>
<sequence length="275" mass="30652">MPEEYKDETTESTEETDDLDLEGDDDETDEEDDTSASQAGRRRREPPAKNLASEALRRENAEIKRELEALKRHQSEEGGTLQALRDALTNRGNKSGQKTAQEEPPDPVDDPEAYNEFVRKTSREEGGNAASAIIRQNTRTLLTNQAQTEFLKSFPSLAVPGVWDRILPKAQRMFQRGDGSGDAGALTVADIEGLAWSEFRGEMQTLAARKAEARTVENWRKAENASGIRGRSRTSKDYSKMSVAELTAEIESLPENEKADVIDSLPWKLQEKLLA</sequence>
<feature type="region of interest" description="Disordered" evidence="1">
    <location>
        <begin position="1"/>
        <end position="130"/>
    </location>
</feature>
<proteinExistence type="predicted"/>
<dbReference type="EMBL" id="MT143005">
    <property type="protein sequence ID" value="QJA91683.1"/>
    <property type="molecule type" value="Genomic_DNA"/>
</dbReference>
<accession>A0A6M3LB17</accession>
<feature type="compositionally biased region" description="Polar residues" evidence="1">
    <location>
        <begin position="90"/>
        <end position="99"/>
    </location>
</feature>
<gene>
    <name evidence="2" type="ORF">MM415B03290_0009</name>
</gene>
<feature type="compositionally biased region" description="Acidic residues" evidence="1">
    <location>
        <begin position="103"/>
        <end position="113"/>
    </location>
</feature>
<feature type="compositionally biased region" description="Basic and acidic residues" evidence="1">
    <location>
        <begin position="55"/>
        <end position="76"/>
    </location>
</feature>
<evidence type="ECO:0000256" key="1">
    <source>
        <dbReference type="SAM" id="MobiDB-lite"/>
    </source>
</evidence>